<reference evidence="9 10" key="1">
    <citation type="submission" date="2016-10" db="EMBL/GenBank/DDBJ databases">
        <authorList>
            <person name="de Groot N.N."/>
        </authorList>
    </citation>
    <scope>NUCLEOTIDE SEQUENCE [LARGE SCALE GENOMIC DNA]</scope>
    <source>
        <strain evidence="9 10">DSM 44945</strain>
    </source>
</reference>
<dbReference type="InterPro" id="IPR003770">
    <property type="entry name" value="MLTG-like"/>
</dbReference>
<dbReference type="RefSeq" id="WP_092035394.1">
    <property type="nucleotide sequence ID" value="NZ_FOOK01000001.1"/>
</dbReference>
<dbReference type="AlphaFoldDB" id="A0A1I2KCZ7"/>
<evidence type="ECO:0000256" key="4">
    <source>
        <dbReference type="ARBA" id="ARBA00023136"/>
    </source>
</evidence>
<dbReference type="OrthoDB" id="9814591at2"/>
<keyword evidence="2 7" id="KW-0812">Transmembrane</keyword>
<dbReference type="HAMAP" id="MF_02065">
    <property type="entry name" value="MltG"/>
    <property type="match status" value="1"/>
</dbReference>
<sequence length="352" mass="40600">MKWLIRLFLTCLLFGAWAVVGYFYVDYTLGSPLRQEPLEMEIPEGASTAEIGALLKEHGLIRKSWFFAPYVWWKGYAGKLKAGVYEIPPDAQIDEVLAILTEGKQNVVRVTIPEGFTVEQIADRLAGIKELGIDREAFLEAVQKKEYKYSFVQNIPSNKDRKYYLEGYLFPSTYHFEKNTKPEEIVDRMLDQFNRRLEKEGVREELKRRNLTVDEWVTVASLIEREGRVREELPTISGVIYNRLNRGMLLQVDATVQYALGKQKEILTYDDLKVKSPYNTYLNKGLPPGPIANPGEKALEAAMQPQKHDYLFYVTRKDGSGKHYFARTEAEHQANINRSKQNQQSMSAENRD</sequence>
<dbReference type="PANTHER" id="PTHR30518:SF2">
    <property type="entry name" value="ENDOLYTIC MUREIN TRANSGLYCOSYLASE"/>
    <property type="match status" value="1"/>
</dbReference>
<evidence type="ECO:0000313" key="9">
    <source>
        <dbReference type="EMBL" id="SFF64228.1"/>
    </source>
</evidence>
<dbReference type="EMBL" id="FOOK01000001">
    <property type="protein sequence ID" value="SFF64228.1"/>
    <property type="molecule type" value="Genomic_DNA"/>
</dbReference>
<proteinExistence type="inferred from homology"/>
<evidence type="ECO:0000256" key="7">
    <source>
        <dbReference type="HAMAP-Rule" id="MF_02065"/>
    </source>
</evidence>
<keyword evidence="1 7" id="KW-1003">Cell membrane</keyword>
<comment type="catalytic activity">
    <reaction evidence="7">
        <text>a peptidoglycan chain = a peptidoglycan chain with N-acetyl-1,6-anhydromuramyl-[peptide] at the reducing end + a peptidoglycan chain with N-acetylglucosamine at the non-reducing end.</text>
        <dbReference type="EC" id="4.2.2.29"/>
    </reaction>
</comment>
<comment type="function">
    <text evidence="7">Functions as a peptidoglycan terminase that cleaves nascent peptidoglycan strands endolytically to terminate their elongation.</text>
</comment>
<dbReference type="Proteomes" id="UP000198661">
    <property type="component" value="Unassembled WGS sequence"/>
</dbReference>
<keyword evidence="3 7" id="KW-1133">Transmembrane helix</keyword>
<dbReference type="GO" id="GO:0071555">
    <property type="term" value="P:cell wall organization"/>
    <property type="evidence" value="ECO:0007669"/>
    <property type="project" value="UniProtKB-KW"/>
</dbReference>
<evidence type="ECO:0000256" key="2">
    <source>
        <dbReference type="ARBA" id="ARBA00022692"/>
    </source>
</evidence>
<organism evidence="9 10">
    <name type="scientific">Planifilum fulgidum</name>
    <dbReference type="NCBI Taxonomy" id="201973"/>
    <lineage>
        <taxon>Bacteria</taxon>
        <taxon>Bacillati</taxon>
        <taxon>Bacillota</taxon>
        <taxon>Bacilli</taxon>
        <taxon>Bacillales</taxon>
        <taxon>Thermoactinomycetaceae</taxon>
        <taxon>Planifilum</taxon>
    </lineage>
</organism>
<dbReference type="Pfam" id="PF02618">
    <property type="entry name" value="YceG"/>
    <property type="match status" value="1"/>
</dbReference>
<protein>
    <recommendedName>
        <fullName evidence="7">Endolytic murein transglycosylase</fullName>
        <ecNumber evidence="7">4.2.2.29</ecNumber>
    </recommendedName>
    <alternativeName>
        <fullName evidence="7">Peptidoglycan lytic transglycosylase</fullName>
    </alternativeName>
    <alternativeName>
        <fullName evidence="7">Peptidoglycan polymerization terminase</fullName>
    </alternativeName>
</protein>
<gene>
    <name evidence="7" type="primary">mltG</name>
    <name evidence="9" type="ORF">SAMN04488025_101129</name>
</gene>
<dbReference type="GO" id="GO:0005886">
    <property type="term" value="C:plasma membrane"/>
    <property type="evidence" value="ECO:0007669"/>
    <property type="project" value="UniProtKB-UniRule"/>
</dbReference>
<dbReference type="NCBIfam" id="TIGR00247">
    <property type="entry name" value="endolytic transglycosylase MltG"/>
    <property type="match status" value="1"/>
</dbReference>
<dbReference type="PANTHER" id="PTHR30518">
    <property type="entry name" value="ENDOLYTIC MUREIN TRANSGLYCOSYLASE"/>
    <property type="match status" value="1"/>
</dbReference>
<dbReference type="Gene3D" id="3.30.1490.480">
    <property type="entry name" value="Endolytic murein transglycosylase"/>
    <property type="match status" value="2"/>
</dbReference>
<accession>A0A1I2KCZ7</accession>
<evidence type="ECO:0000313" key="10">
    <source>
        <dbReference type="Proteomes" id="UP000198661"/>
    </source>
</evidence>
<feature type="site" description="Important for catalytic activity" evidence="7">
    <location>
        <position position="226"/>
    </location>
</feature>
<dbReference type="GO" id="GO:0008932">
    <property type="term" value="F:lytic endotransglycosylase activity"/>
    <property type="evidence" value="ECO:0007669"/>
    <property type="project" value="UniProtKB-UniRule"/>
</dbReference>
<comment type="similarity">
    <text evidence="7">Belongs to the transglycosylase MltG family.</text>
</comment>
<evidence type="ECO:0000256" key="5">
    <source>
        <dbReference type="ARBA" id="ARBA00023239"/>
    </source>
</evidence>
<name>A0A1I2KCZ7_9BACL</name>
<keyword evidence="5 7" id="KW-0456">Lyase</keyword>
<dbReference type="EC" id="4.2.2.29" evidence="7"/>
<feature type="compositionally biased region" description="Polar residues" evidence="8">
    <location>
        <begin position="334"/>
        <end position="352"/>
    </location>
</feature>
<evidence type="ECO:0000256" key="3">
    <source>
        <dbReference type="ARBA" id="ARBA00022989"/>
    </source>
</evidence>
<keyword evidence="4 7" id="KW-0472">Membrane</keyword>
<feature type="region of interest" description="Disordered" evidence="8">
    <location>
        <begin position="328"/>
        <end position="352"/>
    </location>
</feature>
<dbReference type="STRING" id="201973.SAMN04488025_101129"/>
<keyword evidence="10" id="KW-1185">Reference proteome</keyword>
<evidence type="ECO:0000256" key="1">
    <source>
        <dbReference type="ARBA" id="ARBA00022475"/>
    </source>
</evidence>
<evidence type="ECO:0000256" key="8">
    <source>
        <dbReference type="SAM" id="MobiDB-lite"/>
    </source>
</evidence>
<dbReference type="CDD" id="cd08010">
    <property type="entry name" value="MltG_like"/>
    <property type="match status" value="1"/>
</dbReference>
<evidence type="ECO:0000256" key="6">
    <source>
        <dbReference type="ARBA" id="ARBA00023316"/>
    </source>
</evidence>
<dbReference type="Gene3D" id="3.30.160.60">
    <property type="entry name" value="Classic Zinc Finger"/>
    <property type="match status" value="1"/>
</dbReference>
<keyword evidence="6 7" id="KW-0961">Cell wall biogenesis/degradation</keyword>
<dbReference type="GO" id="GO:0009252">
    <property type="term" value="P:peptidoglycan biosynthetic process"/>
    <property type="evidence" value="ECO:0007669"/>
    <property type="project" value="UniProtKB-UniRule"/>
</dbReference>